<organism evidence="1 2">
    <name type="scientific">Cutibacterium equinum</name>
    <dbReference type="NCBI Taxonomy" id="3016342"/>
    <lineage>
        <taxon>Bacteria</taxon>
        <taxon>Bacillati</taxon>
        <taxon>Actinomycetota</taxon>
        <taxon>Actinomycetes</taxon>
        <taxon>Propionibacteriales</taxon>
        <taxon>Propionibacteriaceae</taxon>
        <taxon>Cutibacterium</taxon>
    </lineage>
</organism>
<proteinExistence type="predicted"/>
<reference evidence="1 2" key="1">
    <citation type="submission" date="2023-01" db="EMBL/GenBank/DDBJ databases">
        <authorList>
            <person name="Lee S.H."/>
            <person name="Jung H.S."/>
            <person name="Yun J.U."/>
        </authorList>
    </citation>
    <scope>NUCLEOTIDE SEQUENCE [LARGE SCALE GENOMIC DNA]</scope>
    <source>
        <strain evidence="1 2">CBA3108</strain>
    </source>
</reference>
<dbReference type="Proteomes" id="UP001212097">
    <property type="component" value="Chromosome"/>
</dbReference>
<keyword evidence="2" id="KW-1185">Reference proteome</keyword>
<accession>A0ABY7R0S7</accession>
<sequence length="85" mass="9483">MLICRADVTDIWFDEDEALAIVEDSVIRLSPLAVTIWNLLETPLELEELGRQLEALIGPPPQGAMSEILTTFVEDLSRHHVVTVS</sequence>
<evidence type="ECO:0000313" key="2">
    <source>
        <dbReference type="Proteomes" id="UP001212097"/>
    </source>
</evidence>
<gene>
    <name evidence="1" type="ORF">O6R08_00690</name>
</gene>
<dbReference type="RefSeq" id="WP_271418300.1">
    <property type="nucleotide sequence ID" value="NZ_CP115668.1"/>
</dbReference>
<protein>
    <submittedName>
        <fullName evidence="1">Nitrate ABC transporter</fullName>
    </submittedName>
</protein>
<reference evidence="1 2" key="2">
    <citation type="submission" date="2023-06" db="EMBL/GenBank/DDBJ databases">
        <title>The Gram-positive Non-spore-bearing Anaerobic Bacilli of Human Feces.</title>
        <authorList>
            <person name="Eggerth A.H."/>
        </authorList>
    </citation>
    <scope>NUCLEOTIDE SEQUENCE [LARGE SCALE GENOMIC DNA]</scope>
    <source>
        <strain evidence="1 2">CBA3108</strain>
    </source>
</reference>
<name>A0ABY7R0S7_9ACTN</name>
<dbReference type="EMBL" id="CP115668">
    <property type="protein sequence ID" value="WCC80117.1"/>
    <property type="molecule type" value="Genomic_DNA"/>
</dbReference>
<evidence type="ECO:0000313" key="1">
    <source>
        <dbReference type="EMBL" id="WCC80117.1"/>
    </source>
</evidence>